<dbReference type="Pfam" id="PF17763">
    <property type="entry name" value="Asparaginase_C"/>
    <property type="match status" value="1"/>
</dbReference>
<dbReference type="PRINTS" id="PR00139">
    <property type="entry name" value="ASNGLNASE"/>
</dbReference>
<dbReference type="FunFam" id="3.40.50.1170:FF:000001">
    <property type="entry name" value="L-asparaginase 2"/>
    <property type="match status" value="1"/>
</dbReference>
<dbReference type="RefSeq" id="WP_087185859.1">
    <property type="nucleotide sequence ID" value="NZ_NFHO01000002.1"/>
</dbReference>
<evidence type="ECO:0000313" key="12">
    <source>
        <dbReference type="Proteomes" id="UP000196560"/>
    </source>
</evidence>
<feature type="domain" description="L-asparaginase N-terminal" evidence="9">
    <location>
        <begin position="3"/>
        <end position="182"/>
    </location>
</feature>
<gene>
    <name evidence="11" type="ORF">B5G21_02255</name>
</gene>
<dbReference type="SFLD" id="SFLDS00057">
    <property type="entry name" value="Glutaminase/Asparaginase"/>
    <property type="match status" value="1"/>
</dbReference>
<dbReference type="GO" id="GO:0006520">
    <property type="term" value="P:amino acid metabolic process"/>
    <property type="evidence" value="ECO:0007669"/>
    <property type="project" value="InterPro"/>
</dbReference>
<evidence type="ECO:0000256" key="7">
    <source>
        <dbReference type="PROSITE-ProRule" id="PRU10099"/>
    </source>
</evidence>
<evidence type="ECO:0000256" key="4">
    <source>
        <dbReference type="ARBA" id="ARBA00049366"/>
    </source>
</evidence>
<comment type="caution">
    <text evidence="11">The sequence shown here is derived from an EMBL/GenBank/DDBJ whole genome shotgun (WGS) entry which is preliminary data.</text>
</comment>
<reference evidence="12" key="1">
    <citation type="submission" date="2017-04" db="EMBL/GenBank/DDBJ databases">
        <title>Function of individual gut microbiota members based on whole genome sequencing of pure cultures obtained from chicken caecum.</title>
        <authorList>
            <person name="Medvecky M."/>
            <person name="Cejkova D."/>
            <person name="Polansky O."/>
            <person name="Karasova D."/>
            <person name="Kubasova T."/>
            <person name="Cizek A."/>
            <person name="Rychlik I."/>
        </authorList>
    </citation>
    <scope>NUCLEOTIDE SEQUENCE [LARGE SCALE GENOMIC DNA]</scope>
    <source>
        <strain evidence="12">An70</strain>
    </source>
</reference>
<dbReference type="PANTHER" id="PTHR11707:SF28">
    <property type="entry name" value="60 KDA LYSOPHOSPHOLIPASE"/>
    <property type="match status" value="1"/>
</dbReference>
<evidence type="ECO:0000256" key="3">
    <source>
        <dbReference type="ARBA" id="ARBA00022801"/>
    </source>
</evidence>
<sequence length="342" mass="36794">MKRILLIATGGTIASAEDGHGLSPALTGAELAACVPEVEDLCELEILQLMNIDSTNMRPADWLRIAGAIEERYAAFDGFLILHGTDTMAYTAAALSYLIQGSAKPIVLTGSQRPMTSSFTDAKLNLYQSLLYALDDASCDVTIVFGGIAIAGTRARKQRTMSSNAFTSVNFPPLAYIRNDRIVRAGAAGATPGADAALAEAPLPPVFRTLDDRVAVLKLTPGLSPHLFRALKADYDALILEIYGLGGIPDYGTCGPSFKEAIFDWVDSGRSIVLTTQVPEEGLDLGVYEVGRAYAEHPGILRGGDMSTEAIVAKMMWALGQTRDPLDIEQLFYHPINHDRQM</sequence>
<proteinExistence type="inferred from homology"/>
<dbReference type="PIRSF" id="PIRSF001220">
    <property type="entry name" value="L-ASNase_gatD"/>
    <property type="match status" value="1"/>
</dbReference>
<dbReference type="InterPro" id="IPR036152">
    <property type="entry name" value="Asp/glu_Ase-like_sf"/>
</dbReference>
<dbReference type="InterPro" id="IPR027473">
    <property type="entry name" value="L-asparaginase_C"/>
</dbReference>
<feature type="binding site" evidence="6">
    <location>
        <begin position="85"/>
        <end position="86"/>
    </location>
    <ligand>
        <name>substrate</name>
    </ligand>
</feature>
<keyword evidence="12" id="KW-1185">Reference proteome</keyword>
<dbReference type="AlphaFoldDB" id="A0A1Y3U5Q4"/>
<protein>
    <recommendedName>
        <fullName evidence="2">asparaginase</fullName>
        <ecNumber evidence="2">3.5.1.1</ecNumber>
    </recommendedName>
</protein>
<feature type="active site" evidence="7">
    <location>
        <position position="12"/>
    </location>
</feature>
<dbReference type="InterPro" id="IPR041725">
    <property type="entry name" value="L-asparaginase_I"/>
</dbReference>
<dbReference type="NCBIfam" id="TIGR00519">
    <property type="entry name" value="asnASE_I"/>
    <property type="match status" value="1"/>
</dbReference>
<dbReference type="InterPro" id="IPR006034">
    <property type="entry name" value="Asparaginase/glutaminase-like"/>
</dbReference>
<dbReference type="PANTHER" id="PTHR11707">
    <property type="entry name" value="L-ASPARAGINASE"/>
    <property type="match status" value="1"/>
</dbReference>
<dbReference type="InterPro" id="IPR040919">
    <property type="entry name" value="Asparaginase_C"/>
</dbReference>
<dbReference type="InterPro" id="IPR037152">
    <property type="entry name" value="L-asparaginase_N_sf"/>
</dbReference>
<feature type="binding site" evidence="6">
    <location>
        <position position="54"/>
    </location>
    <ligand>
        <name>substrate</name>
    </ligand>
</feature>
<dbReference type="InterPro" id="IPR027474">
    <property type="entry name" value="L-asparaginase_N"/>
</dbReference>
<dbReference type="GO" id="GO:0004067">
    <property type="term" value="F:asparaginase activity"/>
    <property type="evidence" value="ECO:0007669"/>
    <property type="project" value="UniProtKB-UniRule"/>
</dbReference>
<evidence type="ECO:0000313" key="11">
    <source>
        <dbReference type="EMBL" id="OUN44112.1"/>
    </source>
</evidence>
<name>A0A1Y3U5Q4_9ACTN</name>
<comment type="catalytic activity">
    <reaction evidence="4">
        <text>L-asparagine + H2O = L-aspartate + NH4(+)</text>
        <dbReference type="Rhea" id="RHEA:21016"/>
        <dbReference type="ChEBI" id="CHEBI:15377"/>
        <dbReference type="ChEBI" id="CHEBI:28938"/>
        <dbReference type="ChEBI" id="CHEBI:29991"/>
        <dbReference type="ChEBI" id="CHEBI:58048"/>
        <dbReference type="EC" id="3.5.1.1"/>
    </reaction>
</comment>
<dbReference type="STRING" id="1118060.GCA_000311845_01682"/>
<dbReference type="PIRSF" id="PIRSF500176">
    <property type="entry name" value="L_ASNase"/>
    <property type="match status" value="1"/>
</dbReference>
<evidence type="ECO:0000259" key="9">
    <source>
        <dbReference type="Pfam" id="PF00710"/>
    </source>
</evidence>
<dbReference type="SUPFAM" id="SSF53774">
    <property type="entry name" value="Glutaminase/Asparaginase"/>
    <property type="match status" value="1"/>
</dbReference>
<dbReference type="EC" id="3.5.1.1" evidence="2"/>
<dbReference type="SMART" id="SM00870">
    <property type="entry name" value="Asparaginase"/>
    <property type="match status" value="1"/>
</dbReference>
<feature type="active site" description="O-isoaspartyl threonine intermediate" evidence="5">
    <location>
        <position position="12"/>
    </location>
</feature>
<evidence type="ECO:0000256" key="8">
    <source>
        <dbReference type="PROSITE-ProRule" id="PRU10100"/>
    </source>
</evidence>
<dbReference type="PROSITE" id="PS51732">
    <property type="entry name" value="ASN_GLN_ASE_3"/>
    <property type="match status" value="1"/>
</dbReference>
<dbReference type="eggNOG" id="COG0252">
    <property type="taxonomic scope" value="Bacteria"/>
</dbReference>
<dbReference type="Gene3D" id="3.40.50.40">
    <property type="match status" value="1"/>
</dbReference>
<dbReference type="PROSITE" id="PS00144">
    <property type="entry name" value="ASN_GLN_ASE_1"/>
    <property type="match status" value="1"/>
</dbReference>
<feature type="active site" evidence="8">
    <location>
        <position position="85"/>
    </location>
</feature>
<dbReference type="EMBL" id="NFHO01000002">
    <property type="protein sequence ID" value="OUN44112.1"/>
    <property type="molecule type" value="Genomic_DNA"/>
</dbReference>
<evidence type="ECO:0000256" key="2">
    <source>
        <dbReference type="ARBA" id="ARBA00012920"/>
    </source>
</evidence>
<keyword evidence="3" id="KW-0378">Hydrolase</keyword>
<evidence type="ECO:0000256" key="1">
    <source>
        <dbReference type="ARBA" id="ARBA00010518"/>
    </source>
</evidence>
<accession>A0A1Y3U5Q4</accession>
<dbReference type="InterPro" id="IPR027475">
    <property type="entry name" value="Asparaginase/glutaminase_AS2"/>
</dbReference>
<feature type="domain" description="Asparaginase/glutaminase C-terminal" evidence="10">
    <location>
        <begin position="213"/>
        <end position="332"/>
    </location>
</feature>
<dbReference type="InterPro" id="IPR006033">
    <property type="entry name" value="AsnA_fam"/>
</dbReference>
<evidence type="ECO:0000259" key="10">
    <source>
        <dbReference type="Pfam" id="PF17763"/>
    </source>
</evidence>
<evidence type="ECO:0000256" key="6">
    <source>
        <dbReference type="PIRSR" id="PIRSR001220-2"/>
    </source>
</evidence>
<dbReference type="Pfam" id="PF00710">
    <property type="entry name" value="Asparaginase"/>
    <property type="match status" value="1"/>
</dbReference>
<dbReference type="Gene3D" id="3.40.50.1170">
    <property type="entry name" value="L-asparaginase, N-terminal domain"/>
    <property type="match status" value="1"/>
</dbReference>
<dbReference type="InterPro" id="IPR020827">
    <property type="entry name" value="Asparaginase/glutaminase_AS1"/>
</dbReference>
<dbReference type="Proteomes" id="UP000196560">
    <property type="component" value="Unassembled WGS sequence"/>
</dbReference>
<dbReference type="PROSITE" id="PS00917">
    <property type="entry name" value="ASN_GLN_ASE_2"/>
    <property type="match status" value="1"/>
</dbReference>
<evidence type="ECO:0000256" key="5">
    <source>
        <dbReference type="PIRSR" id="PIRSR001220-1"/>
    </source>
</evidence>
<dbReference type="CDD" id="cd08963">
    <property type="entry name" value="L-asparaginase_I"/>
    <property type="match status" value="1"/>
</dbReference>
<comment type="similarity">
    <text evidence="1">Belongs to the asparaginase 1 family.</text>
</comment>
<organism evidence="11 12">
    <name type="scientific">Enorma massiliensis</name>
    <dbReference type="NCBI Taxonomy" id="1472761"/>
    <lineage>
        <taxon>Bacteria</taxon>
        <taxon>Bacillati</taxon>
        <taxon>Actinomycetota</taxon>
        <taxon>Coriobacteriia</taxon>
        <taxon>Coriobacteriales</taxon>
        <taxon>Coriobacteriaceae</taxon>
        <taxon>Enorma</taxon>
    </lineage>
</organism>